<gene>
    <name evidence="3" type="ORF">KU306_01155</name>
</gene>
<accession>A0ABY5RHG3</accession>
<evidence type="ECO:0000259" key="2">
    <source>
        <dbReference type="Pfam" id="PF23951"/>
    </source>
</evidence>
<feature type="compositionally biased region" description="Low complexity" evidence="1">
    <location>
        <begin position="266"/>
        <end position="303"/>
    </location>
</feature>
<dbReference type="Pfam" id="PF23951">
    <property type="entry name" value="DUF7282"/>
    <property type="match status" value="1"/>
</dbReference>
<evidence type="ECO:0000313" key="3">
    <source>
        <dbReference type="EMBL" id="UVE51786.1"/>
    </source>
</evidence>
<organism evidence="3 4">
    <name type="scientific">Haloferax larsenii</name>
    <dbReference type="NCBI Taxonomy" id="302484"/>
    <lineage>
        <taxon>Archaea</taxon>
        <taxon>Methanobacteriati</taxon>
        <taxon>Methanobacteriota</taxon>
        <taxon>Stenosarchaea group</taxon>
        <taxon>Halobacteria</taxon>
        <taxon>Halobacteriales</taxon>
        <taxon>Haloferacaceae</taxon>
        <taxon>Haloferax</taxon>
    </lineage>
</organism>
<evidence type="ECO:0000256" key="1">
    <source>
        <dbReference type="SAM" id="MobiDB-lite"/>
    </source>
</evidence>
<sequence length="310" mass="32023">MYLTGALVVVVAVTVAAAAPGIGAVDDGTHATDRAVQTAQHAQTQTCPFPANTSSESFDVSNLSAPSTVQPGDEVMVSADVTNPNDVPLIQCVEFRFEGDVVERRGWALNPNETETITFTVSAEGLDEGTYIHGIEARDTGEVTTLTVSETPPPTASVVFDNQTTDGTSVTVANATLSDGGFVAIHNESGAIVGASAHLAPGTHTNVSVMLDTPVVENTTLTAMPHLDTNGNETFDFVQTNGSEDGPYTDDGAPVTDEGLVTVVSEPTTPNETTTTPNGTATTPNETTTSPNETATTPNETTTVQSVLVV</sequence>
<dbReference type="EMBL" id="CP078063">
    <property type="protein sequence ID" value="UVE51786.1"/>
    <property type="molecule type" value="Genomic_DNA"/>
</dbReference>
<dbReference type="InterPro" id="IPR055706">
    <property type="entry name" value="Slg1/2_DUF7282"/>
</dbReference>
<protein>
    <recommendedName>
        <fullName evidence="2">DUF7282 domain-containing protein</fullName>
    </recommendedName>
</protein>
<dbReference type="Proteomes" id="UP001058330">
    <property type="component" value="Chromosome"/>
</dbReference>
<evidence type="ECO:0000313" key="4">
    <source>
        <dbReference type="Proteomes" id="UP001058330"/>
    </source>
</evidence>
<dbReference type="Gene3D" id="2.60.40.10">
    <property type="entry name" value="Immunoglobulins"/>
    <property type="match status" value="1"/>
</dbReference>
<feature type="domain" description="DUF7282" evidence="2">
    <location>
        <begin position="156"/>
        <end position="261"/>
    </location>
</feature>
<proteinExistence type="predicted"/>
<name>A0ABY5RHG3_HALLR</name>
<dbReference type="InterPro" id="IPR013783">
    <property type="entry name" value="Ig-like_fold"/>
</dbReference>
<keyword evidence="4" id="KW-1185">Reference proteome</keyword>
<feature type="region of interest" description="Disordered" evidence="1">
    <location>
        <begin position="266"/>
        <end position="310"/>
    </location>
</feature>
<reference evidence="3" key="1">
    <citation type="submission" date="2021-07" db="EMBL/GenBank/DDBJ databases">
        <title>Studies on halocins as antimicrobial molecules from haloarchaea.</title>
        <authorList>
            <person name="Kumar S."/>
            <person name="Khare S.K."/>
        </authorList>
    </citation>
    <scope>NUCLEOTIDE SEQUENCE</scope>
    <source>
        <strain evidence="3">NCIM 5678</strain>
    </source>
</reference>